<evidence type="ECO:0008006" key="3">
    <source>
        <dbReference type="Google" id="ProtNLM"/>
    </source>
</evidence>
<proteinExistence type="predicted"/>
<evidence type="ECO:0000313" key="2">
    <source>
        <dbReference type="Proteomes" id="UP001519460"/>
    </source>
</evidence>
<organism evidence="1 2">
    <name type="scientific">Batillaria attramentaria</name>
    <dbReference type="NCBI Taxonomy" id="370345"/>
    <lineage>
        <taxon>Eukaryota</taxon>
        <taxon>Metazoa</taxon>
        <taxon>Spiralia</taxon>
        <taxon>Lophotrochozoa</taxon>
        <taxon>Mollusca</taxon>
        <taxon>Gastropoda</taxon>
        <taxon>Caenogastropoda</taxon>
        <taxon>Sorbeoconcha</taxon>
        <taxon>Cerithioidea</taxon>
        <taxon>Batillariidae</taxon>
        <taxon>Batillaria</taxon>
    </lineage>
</organism>
<evidence type="ECO:0000313" key="1">
    <source>
        <dbReference type="EMBL" id="KAK7498366.1"/>
    </source>
</evidence>
<dbReference type="AlphaFoldDB" id="A0ABD0LG92"/>
<dbReference type="EMBL" id="JACVVK020000051">
    <property type="protein sequence ID" value="KAK7498366.1"/>
    <property type="molecule type" value="Genomic_DNA"/>
</dbReference>
<comment type="caution">
    <text evidence="1">The sequence shown here is derived from an EMBL/GenBank/DDBJ whole genome shotgun (WGS) entry which is preliminary data.</text>
</comment>
<reference evidence="1 2" key="1">
    <citation type="journal article" date="2023" name="Sci. Data">
        <title>Genome assembly of the Korean intertidal mud-creeper Batillaria attramentaria.</title>
        <authorList>
            <person name="Patra A.K."/>
            <person name="Ho P.T."/>
            <person name="Jun S."/>
            <person name="Lee S.J."/>
            <person name="Kim Y."/>
            <person name="Won Y.J."/>
        </authorList>
    </citation>
    <scope>NUCLEOTIDE SEQUENCE [LARGE SCALE GENOMIC DNA]</scope>
    <source>
        <strain evidence="1">Wonlab-2016</strain>
    </source>
</reference>
<dbReference type="Proteomes" id="UP001519460">
    <property type="component" value="Unassembled WGS sequence"/>
</dbReference>
<accession>A0ABD0LG92</accession>
<protein>
    <recommendedName>
        <fullName evidence="3">Secreted protein</fullName>
    </recommendedName>
</protein>
<sequence length="88" mass="10074">MTASVTVCMCACFLNRILRSVPLLGAKLLQMFPFRPAVCIWHYACVLTASKPHSWVYFGSRSGSRELVDRMLAVVYKNEEDSLRFVER</sequence>
<keyword evidence="2" id="KW-1185">Reference proteome</keyword>
<gene>
    <name evidence="1" type="ORF">BaRGS_00010320</name>
</gene>
<name>A0ABD0LG92_9CAEN</name>